<organism evidence="2 3">
    <name type="scientific">Diaporthe eres</name>
    <name type="common">Phomopsis oblonga</name>
    <dbReference type="NCBI Taxonomy" id="83184"/>
    <lineage>
        <taxon>Eukaryota</taxon>
        <taxon>Fungi</taxon>
        <taxon>Dikarya</taxon>
        <taxon>Ascomycota</taxon>
        <taxon>Pezizomycotina</taxon>
        <taxon>Sordariomycetes</taxon>
        <taxon>Sordariomycetidae</taxon>
        <taxon>Diaporthales</taxon>
        <taxon>Diaporthaceae</taxon>
        <taxon>Diaporthe</taxon>
        <taxon>Diaporthe eres species complex</taxon>
    </lineage>
</organism>
<evidence type="ECO:0000313" key="2">
    <source>
        <dbReference type="EMBL" id="KAK7727304.1"/>
    </source>
</evidence>
<feature type="compositionally biased region" description="Polar residues" evidence="1">
    <location>
        <begin position="355"/>
        <end position="368"/>
    </location>
</feature>
<evidence type="ECO:0000256" key="1">
    <source>
        <dbReference type="SAM" id="MobiDB-lite"/>
    </source>
</evidence>
<evidence type="ECO:0000313" key="3">
    <source>
        <dbReference type="Proteomes" id="UP001430848"/>
    </source>
</evidence>
<keyword evidence="3" id="KW-1185">Reference proteome</keyword>
<sequence>MLVTLKIVDHPATAWAKPKSSSAEKLLREAAPRQHRSCKSLVQSSFAPSHFGAGHITPSNNGFVWAAYHAYSQHHHLCIRPEDVWFAILTQISFYINAHAEDLRSLFVAHEGKKELKAIHDIADFAFLAVQMGDRIGENVLDPELKDWVLPAFSTTTNSDRVVGSILFMGAMQKYFSYTMVVCCGLPSVTLLGRVEDWENILNRLDKLDLFGDEPKQFAAMLRPILRRMIRSFSDPSSTETLDFWNTIVHRHVMGSGTDYLSGWLTAFCFWDEEGKAKATRHPVLEDVTYPSVDVDQVPAGFASVPVSVDDMGHKYKATMVAGSVGILATTSHIPGTSDGAQDTLNIGSKPTMQSEFASLNDGTSNGDQMDIDNSEPRADQEEPIRDTVQALSGWWMFEIESP</sequence>
<reference evidence="2 3" key="1">
    <citation type="submission" date="2024-02" db="EMBL/GenBank/DDBJ databases">
        <title>De novo assembly and annotation of 12 fungi associated with fruit tree decline syndrome in Ontario, Canada.</title>
        <authorList>
            <person name="Sulman M."/>
            <person name="Ellouze W."/>
            <person name="Ilyukhin E."/>
        </authorList>
    </citation>
    <scope>NUCLEOTIDE SEQUENCE [LARGE SCALE GENOMIC DNA]</scope>
    <source>
        <strain evidence="2 3">M169</strain>
    </source>
</reference>
<feature type="compositionally biased region" description="Basic and acidic residues" evidence="1">
    <location>
        <begin position="375"/>
        <end position="384"/>
    </location>
</feature>
<dbReference type="InterPro" id="IPR025533">
    <property type="entry name" value="DUF4419"/>
</dbReference>
<dbReference type="PANTHER" id="PTHR31252">
    <property type="entry name" value="DUF4419 DOMAIN-CONTAINING PROTEIN"/>
    <property type="match status" value="1"/>
</dbReference>
<gene>
    <name evidence="2" type="ORF">SLS63_007123</name>
</gene>
<dbReference type="Pfam" id="PF14388">
    <property type="entry name" value="DUF4419"/>
    <property type="match status" value="1"/>
</dbReference>
<dbReference type="PANTHER" id="PTHR31252:SF11">
    <property type="entry name" value="DUF4419 DOMAIN-CONTAINING PROTEIN"/>
    <property type="match status" value="1"/>
</dbReference>
<proteinExistence type="predicted"/>
<accession>A0ABR1P610</accession>
<comment type="caution">
    <text evidence="2">The sequence shown here is derived from an EMBL/GenBank/DDBJ whole genome shotgun (WGS) entry which is preliminary data.</text>
</comment>
<evidence type="ECO:0008006" key="4">
    <source>
        <dbReference type="Google" id="ProtNLM"/>
    </source>
</evidence>
<protein>
    <recommendedName>
        <fullName evidence="4">DUF4419 domain-containing protein</fullName>
    </recommendedName>
</protein>
<dbReference type="Proteomes" id="UP001430848">
    <property type="component" value="Unassembled WGS sequence"/>
</dbReference>
<dbReference type="EMBL" id="JAKNSF020000038">
    <property type="protein sequence ID" value="KAK7727304.1"/>
    <property type="molecule type" value="Genomic_DNA"/>
</dbReference>
<feature type="region of interest" description="Disordered" evidence="1">
    <location>
        <begin position="355"/>
        <end position="384"/>
    </location>
</feature>
<name>A0ABR1P610_DIAER</name>